<name>A0A5C8NIB0_9ACTN</name>
<dbReference type="Proteomes" id="UP000321571">
    <property type="component" value="Unassembled WGS sequence"/>
</dbReference>
<dbReference type="GO" id="GO:0016740">
    <property type="term" value="F:transferase activity"/>
    <property type="evidence" value="ECO:0007669"/>
    <property type="project" value="UniProtKB-KW"/>
</dbReference>
<proteinExistence type="predicted"/>
<comment type="caution">
    <text evidence="3">The sequence shown here is derived from an EMBL/GenBank/DDBJ whole genome shotgun (WGS) entry which is preliminary data.</text>
</comment>
<accession>A0A5C8NIB0</accession>
<dbReference type="EMBL" id="VDUX01000004">
    <property type="protein sequence ID" value="TXL60922.1"/>
    <property type="molecule type" value="Genomic_DNA"/>
</dbReference>
<dbReference type="InterPro" id="IPR001451">
    <property type="entry name" value="Hexapep"/>
</dbReference>
<keyword evidence="1 3" id="KW-0808">Transferase</keyword>
<dbReference type="InterPro" id="IPR050179">
    <property type="entry name" value="Trans_hexapeptide_repeat"/>
</dbReference>
<dbReference type="Pfam" id="PF00132">
    <property type="entry name" value="Hexapep"/>
    <property type="match status" value="1"/>
</dbReference>
<dbReference type="InterPro" id="IPR018357">
    <property type="entry name" value="Hexapep_transf_CS"/>
</dbReference>
<reference evidence="3 4" key="1">
    <citation type="submission" date="2019-06" db="EMBL/GenBank/DDBJ databases">
        <title>Aeromicrobium sp. nov., isolated from a maize field.</title>
        <authorList>
            <person name="Lin S.-Y."/>
            <person name="Tsai C.-F."/>
            <person name="Young C.-C."/>
        </authorList>
    </citation>
    <scope>NUCLEOTIDE SEQUENCE [LARGE SCALE GENOMIC DNA]</scope>
    <source>
        <strain evidence="3 4">CC-CFT486</strain>
    </source>
</reference>
<dbReference type="SUPFAM" id="SSF51161">
    <property type="entry name" value="Trimeric LpxA-like enzymes"/>
    <property type="match status" value="1"/>
</dbReference>
<organism evidence="3 4">
    <name type="scientific">Aeromicrobium terrae</name>
    <dbReference type="NCBI Taxonomy" id="2498846"/>
    <lineage>
        <taxon>Bacteria</taxon>
        <taxon>Bacillati</taxon>
        <taxon>Actinomycetota</taxon>
        <taxon>Actinomycetes</taxon>
        <taxon>Propionibacteriales</taxon>
        <taxon>Nocardioidaceae</taxon>
        <taxon>Aeromicrobium</taxon>
    </lineage>
</organism>
<dbReference type="PANTHER" id="PTHR43300:SF11">
    <property type="entry name" value="ACETYLTRANSFERASE RV3034C-RELATED"/>
    <property type="match status" value="1"/>
</dbReference>
<dbReference type="OrthoDB" id="2643438at2"/>
<dbReference type="Gene3D" id="2.160.10.10">
    <property type="entry name" value="Hexapeptide repeat proteins"/>
    <property type="match status" value="1"/>
</dbReference>
<sequence length="243" mass="26837">MSAVEEHSRGARYLTRINQSRLLAEPPVRILGTLVLRSDTHVGAFTEFGRNVECQHAEIGRYSEIGPSSLLGATGHPLDWLSVSAFQYKKATWGWHPTASDAEVVEPEVDGRPSFRGEGLGSIGNDVWLGANVVVLKGVTVGHGAVVAANSVVTKDVEPYTIVGGAPAKPIRRRHDDALVDELLELAWWRFTPNQLKGVSFHEPAQAVKQLRERVPDLEPYEPGFVEITKPAPAPRRRRFRLR</sequence>
<evidence type="ECO:0000256" key="1">
    <source>
        <dbReference type="ARBA" id="ARBA00022679"/>
    </source>
</evidence>
<evidence type="ECO:0000313" key="4">
    <source>
        <dbReference type="Proteomes" id="UP000321571"/>
    </source>
</evidence>
<gene>
    <name evidence="3" type="ORF">FHP06_10925</name>
</gene>
<dbReference type="AlphaFoldDB" id="A0A5C8NIB0"/>
<dbReference type="CDD" id="cd03349">
    <property type="entry name" value="LbH_XAT"/>
    <property type="match status" value="1"/>
</dbReference>
<keyword evidence="4" id="KW-1185">Reference proteome</keyword>
<dbReference type="PANTHER" id="PTHR43300">
    <property type="entry name" value="ACETYLTRANSFERASE"/>
    <property type="match status" value="1"/>
</dbReference>
<evidence type="ECO:0000313" key="3">
    <source>
        <dbReference type="EMBL" id="TXL60922.1"/>
    </source>
</evidence>
<protein>
    <submittedName>
        <fullName evidence="3">CatB-related O-acetyltransferase</fullName>
    </submittedName>
</protein>
<dbReference type="PROSITE" id="PS00101">
    <property type="entry name" value="HEXAPEP_TRANSFERASES"/>
    <property type="match status" value="1"/>
</dbReference>
<keyword evidence="2" id="KW-0677">Repeat</keyword>
<evidence type="ECO:0000256" key="2">
    <source>
        <dbReference type="ARBA" id="ARBA00022737"/>
    </source>
</evidence>
<dbReference type="InterPro" id="IPR011004">
    <property type="entry name" value="Trimer_LpxA-like_sf"/>
</dbReference>